<feature type="region of interest" description="Disordered" evidence="10">
    <location>
        <begin position="663"/>
        <end position="683"/>
    </location>
</feature>
<evidence type="ECO:0000256" key="2">
    <source>
        <dbReference type="ARBA" id="ARBA00013165"/>
    </source>
</evidence>
<dbReference type="Proteomes" id="UP001521184">
    <property type="component" value="Unassembled WGS sequence"/>
</dbReference>
<sequence length="1064" mass="116038">MVAPSQVLRSAAATAARWSGTLKLPKSAFPPRPSNSPDLLRQCTDDLYAWQQSADRPTTADFVVHDGPPYANGSLHIGHALNKVLKDLICRFHVAQGKRVHYIPGWDCHGLPIELKALQALGNPDRDQLSPVEVRAAARRLAERTVEEQKEGFKNWAIMADWDRAYKTMEKGFEMRQLRIFREMVEKGLIYRQFKPVYWSPSSGTALAEAELEYNDNHHSTTAYVSFPITKLPPSLAARVDVANLGALIWTTTPWTLPANRAIAVHSNLEYCVVEMSRPTATGDRPSQFLIGKDRFDALQETLKTELKVLVDAIPGSELADQTEYANPLEPDQLNAQPIIHADFVSAASGSGLVHLAPGHGMDDYNVCRSIGIDAAAPVDDKGCFTKEALPGQAYRIAGLPVQGEGSMAILELLKTMPKDPLVAVEEITHKYPIDWRTKQPVIIRATEQWFADVEGIKEGALEALEDVEFHPKSARARLESFVRGRSQWCVSRQRAWGVPIPALYEKTEGGGLKAHMTGSSIEHIMKTIEQRGIDAWWTDAEDESVWIPEGLTGSFVRGKDTMDVWFDSGTAWTLLDPRPGQPVADVFLEGTDQHRGWFQSSLLTHIAHQSVKAEAGDKSTPPKFLPPFKTLITHGFTLDQDGRKMSKSLGNTILPSQIMDGSLLPPLKSRKKKKGGGKNQETFDAMGPDALRLWVASSDYTKDVIIGQPILAAVNQSLHKYRVTFKWLLGVLSDFDPSSTSSSPPSTNSTSTTTTVPNHWTLVDSIALHQLARTAHAVHAAYAAHEFHRGAAALSRYTTAELSAFYFETLKDRLYAGTPADRRGAQAVLRRVLDELLDMLAPVCPLLVEEIWAHAPPAIKKKKDEAAAVENDNDDNNKPGRRTWTPFVAPTWDAGPQAARVERAMDVLAAAGAAVRAAQEQARQAKLMGGGLECEVVLRLPPAAGGDADAGVADVLCERMEEDLAAAFVVSGVKVVVGGGGDAAGEDEGAEWVFKAPFDLPGVPPPAAAGGQAVAEVRPPRQSKCPRCWRHVAPAAGALCGRCGDVVRAAQAAEDWGELHVDI</sequence>
<name>A0ABR3TV96_9PEZI</name>
<evidence type="ECO:0000256" key="4">
    <source>
        <dbReference type="ARBA" id="ARBA00022741"/>
    </source>
</evidence>
<keyword evidence="14" id="KW-1185">Reference proteome</keyword>
<dbReference type="GO" id="GO:0016874">
    <property type="term" value="F:ligase activity"/>
    <property type="evidence" value="ECO:0007669"/>
    <property type="project" value="UniProtKB-KW"/>
</dbReference>
<dbReference type="SUPFAM" id="SSF47323">
    <property type="entry name" value="Anticodon-binding domain of a subclass of class I aminoacyl-tRNA synthetases"/>
    <property type="match status" value="1"/>
</dbReference>
<dbReference type="Gene3D" id="1.10.730.20">
    <property type="match status" value="1"/>
</dbReference>
<feature type="domain" description="Aminoacyl-tRNA synthetase class Ia" evidence="11">
    <location>
        <begin position="46"/>
        <end position="705"/>
    </location>
</feature>
<evidence type="ECO:0000313" key="14">
    <source>
        <dbReference type="Proteomes" id="UP001521184"/>
    </source>
</evidence>
<dbReference type="NCBIfam" id="TIGR00392">
    <property type="entry name" value="ileS"/>
    <property type="match status" value="1"/>
</dbReference>
<evidence type="ECO:0000256" key="6">
    <source>
        <dbReference type="ARBA" id="ARBA00022917"/>
    </source>
</evidence>
<accession>A0ABR3TV96</accession>
<dbReference type="InterPro" id="IPR002301">
    <property type="entry name" value="Ile-tRNA-ligase"/>
</dbReference>
<keyword evidence="5 9" id="KW-0067">ATP-binding</keyword>
<evidence type="ECO:0000256" key="8">
    <source>
        <dbReference type="ARBA" id="ARBA00032665"/>
    </source>
</evidence>
<keyword evidence="6 9" id="KW-0648">Protein biosynthesis</keyword>
<reference evidence="13 14" key="1">
    <citation type="journal article" date="2023" name="Plant Dis.">
        <title>First Report of Diplodia intermedia Causing Canker and Dieback Diseases on Apple Trees in Canada.</title>
        <authorList>
            <person name="Ellouze W."/>
            <person name="Ilyukhin E."/>
            <person name="Sulman M."/>
            <person name="Ali S."/>
        </authorList>
    </citation>
    <scope>NUCLEOTIDE SEQUENCE [LARGE SCALE GENOMIC DNA]</scope>
    <source>
        <strain evidence="13 14">M45-28</strain>
    </source>
</reference>
<dbReference type="Pfam" id="PF00133">
    <property type="entry name" value="tRNA-synt_1"/>
    <property type="match status" value="1"/>
</dbReference>
<dbReference type="SUPFAM" id="SSF50677">
    <property type="entry name" value="ValRS/IleRS/LeuRS editing domain"/>
    <property type="match status" value="1"/>
</dbReference>
<evidence type="ECO:0000256" key="10">
    <source>
        <dbReference type="SAM" id="MobiDB-lite"/>
    </source>
</evidence>
<evidence type="ECO:0000256" key="7">
    <source>
        <dbReference type="ARBA" id="ARBA00023146"/>
    </source>
</evidence>
<evidence type="ECO:0000256" key="3">
    <source>
        <dbReference type="ARBA" id="ARBA00022598"/>
    </source>
</evidence>
<feature type="domain" description="Methionyl/Valyl/Leucyl/Isoleucyl-tRNA synthetase anticodon-binding" evidence="12">
    <location>
        <begin position="765"/>
        <end position="918"/>
    </location>
</feature>
<evidence type="ECO:0000256" key="1">
    <source>
        <dbReference type="ARBA" id="ARBA00005594"/>
    </source>
</evidence>
<dbReference type="InterPro" id="IPR009008">
    <property type="entry name" value="Val/Leu/Ile-tRNA-synth_edit"/>
</dbReference>
<gene>
    <name evidence="13" type="primary">ISM1</name>
    <name evidence="13" type="ORF">SLS58_003972</name>
</gene>
<organism evidence="13 14">
    <name type="scientific">Diplodia intermedia</name>
    <dbReference type="NCBI Taxonomy" id="856260"/>
    <lineage>
        <taxon>Eukaryota</taxon>
        <taxon>Fungi</taxon>
        <taxon>Dikarya</taxon>
        <taxon>Ascomycota</taxon>
        <taxon>Pezizomycotina</taxon>
        <taxon>Dothideomycetes</taxon>
        <taxon>Dothideomycetes incertae sedis</taxon>
        <taxon>Botryosphaeriales</taxon>
        <taxon>Botryosphaeriaceae</taxon>
        <taxon>Diplodia</taxon>
    </lineage>
</organism>
<dbReference type="InterPro" id="IPR001412">
    <property type="entry name" value="aa-tRNA-synth_I_CS"/>
</dbReference>
<evidence type="ECO:0000256" key="5">
    <source>
        <dbReference type="ARBA" id="ARBA00022840"/>
    </source>
</evidence>
<evidence type="ECO:0000313" key="13">
    <source>
        <dbReference type="EMBL" id="KAL1645265.1"/>
    </source>
</evidence>
<dbReference type="PROSITE" id="PS00178">
    <property type="entry name" value="AA_TRNA_LIGASE_I"/>
    <property type="match status" value="1"/>
</dbReference>
<dbReference type="Pfam" id="PF08264">
    <property type="entry name" value="Anticodon_1"/>
    <property type="match status" value="1"/>
</dbReference>
<feature type="region of interest" description="Disordered" evidence="10">
    <location>
        <begin position="864"/>
        <end position="890"/>
    </location>
</feature>
<dbReference type="PANTHER" id="PTHR42765">
    <property type="entry name" value="SOLEUCYL-TRNA SYNTHETASE"/>
    <property type="match status" value="1"/>
</dbReference>
<evidence type="ECO:0000259" key="12">
    <source>
        <dbReference type="Pfam" id="PF08264"/>
    </source>
</evidence>
<keyword evidence="4 9" id="KW-0547">Nucleotide-binding</keyword>
<dbReference type="InterPro" id="IPR033708">
    <property type="entry name" value="Anticodon_Ile_BEm"/>
</dbReference>
<dbReference type="InterPro" id="IPR013155">
    <property type="entry name" value="M/V/L/I-tRNA-synth_anticd-bd"/>
</dbReference>
<dbReference type="InterPro" id="IPR009080">
    <property type="entry name" value="tRNAsynth_Ia_anticodon-bd"/>
</dbReference>
<dbReference type="SUPFAM" id="SSF52374">
    <property type="entry name" value="Nucleotidylyl transferase"/>
    <property type="match status" value="1"/>
</dbReference>
<comment type="similarity">
    <text evidence="1 9">Belongs to the class-I aminoacyl-tRNA synthetase family.</text>
</comment>
<dbReference type="InterPro" id="IPR002300">
    <property type="entry name" value="aa-tRNA-synth_Ia"/>
</dbReference>
<proteinExistence type="inferred from homology"/>
<keyword evidence="7 9" id="KW-0030">Aminoacyl-tRNA synthetase</keyword>
<comment type="caution">
    <text evidence="13">The sequence shown here is derived from an EMBL/GenBank/DDBJ whole genome shotgun (WGS) entry which is preliminary data.</text>
</comment>
<dbReference type="EMBL" id="JAKEKT020000020">
    <property type="protein sequence ID" value="KAL1645265.1"/>
    <property type="molecule type" value="Genomic_DNA"/>
</dbReference>
<evidence type="ECO:0000259" key="11">
    <source>
        <dbReference type="Pfam" id="PF00133"/>
    </source>
</evidence>
<dbReference type="PRINTS" id="PR00984">
    <property type="entry name" value="TRNASYNTHILE"/>
</dbReference>
<dbReference type="Gene3D" id="3.90.740.10">
    <property type="entry name" value="Valyl/Leucyl/Isoleucyl-tRNA synthetase, editing domain"/>
    <property type="match status" value="1"/>
</dbReference>
<dbReference type="CDD" id="cd07960">
    <property type="entry name" value="Anticodon_Ia_Ile_BEm"/>
    <property type="match status" value="1"/>
</dbReference>
<dbReference type="InterPro" id="IPR014729">
    <property type="entry name" value="Rossmann-like_a/b/a_fold"/>
</dbReference>
<dbReference type="EC" id="6.1.1.5" evidence="2"/>
<dbReference type="Gene3D" id="3.40.50.620">
    <property type="entry name" value="HUPs"/>
    <property type="match status" value="2"/>
</dbReference>
<dbReference type="InterPro" id="IPR050081">
    <property type="entry name" value="Ile-tRNA_ligase"/>
</dbReference>
<evidence type="ECO:0000256" key="9">
    <source>
        <dbReference type="RuleBase" id="RU363035"/>
    </source>
</evidence>
<keyword evidence="3 9" id="KW-0436">Ligase</keyword>
<protein>
    <recommendedName>
        <fullName evidence="2">isoleucine--tRNA ligase</fullName>
        <ecNumber evidence="2">6.1.1.5</ecNumber>
    </recommendedName>
    <alternativeName>
        <fullName evidence="8">Isoleucyl-tRNA synthetase</fullName>
    </alternativeName>
</protein>
<dbReference type="PANTHER" id="PTHR42765:SF1">
    <property type="entry name" value="ISOLEUCINE--TRNA LIGASE, MITOCHONDRIAL"/>
    <property type="match status" value="1"/>
</dbReference>